<evidence type="ECO:0000313" key="1">
    <source>
        <dbReference type="EMBL" id="EDR05829.1"/>
    </source>
</evidence>
<proteinExistence type="predicted"/>
<dbReference type="GeneID" id="6079150"/>
<evidence type="ECO:0000313" key="2">
    <source>
        <dbReference type="Proteomes" id="UP000001194"/>
    </source>
</evidence>
<dbReference type="RefSeq" id="XP_001883505.1">
    <property type="nucleotide sequence ID" value="XM_001883470.1"/>
</dbReference>
<gene>
    <name evidence="1" type="ORF">LACBIDRAFT_302635</name>
</gene>
<organism evidence="2">
    <name type="scientific">Laccaria bicolor (strain S238N-H82 / ATCC MYA-4686)</name>
    <name type="common">Bicoloured deceiver</name>
    <name type="synonym">Laccaria laccata var. bicolor</name>
    <dbReference type="NCBI Taxonomy" id="486041"/>
    <lineage>
        <taxon>Eukaryota</taxon>
        <taxon>Fungi</taxon>
        <taxon>Dikarya</taxon>
        <taxon>Basidiomycota</taxon>
        <taxon>Agaricomycotina</taxon>
        <taxon>Agaricomycetes</taxon>
        <taxon>Agaricomycetidae</taxon>
        <taxon>Agaricales</taxon>
        <taxon>Agaricineae</taxon>
        <taxon>Hydnangiaceae</taxon>
        <taxon>Laccaria</taxon>
    </lineage>
</organism>
<reference evidence="1 2" key="1">
    <citation type="journal article" date="2008" name="Nature">
        <title>The genome of Laccaria bicolor provides insights into mycorrhizal symbiosis.</title>
        <authorList>
            <person name="Martin F."/>
            <person name="Aerts A."/>
            <person name="Ahren D."/>
            <person name="Brun A."/>
            <person name="Danchin E.G.J."/>
            <person name="Duchaussoy F."/>
            <person name="Gibon J."/>
            <person name="Kohler A."/>
            <person name="Lindquist E."/>
            <person name="Pereda V."/>
            <person name="Salamov A."/>
            <person name="Shapiro H.J."/>
            <person name="Wuyts J."/>
            <person name="Blaudez D."/>
            <person name="Buee M."/>
            <person name="Brokstein P."/>
            <person name="Canbaeck B."/>
            <person name="Cohen D."/>
            <person name="Courty P.E."/>
            <person name="Coutinho P.M."/>
            <person name="Delaruelle C."/>
            <person name="Detter J.C."/>
            <person name="Deveau A."/>
            <person name="DiFazio S."/>
            <person name="Duplessis S."/>
            <person name="Fraissinet-Tachet L."/>
            <person name="Lucic E."/>
            <person name="Frey-Klett P."/>
            <person name="Fourrey C."/>
            <person name="Feussner I."/>
            <person name="Gay G."/>
            <person name="Grimwood J."/>
            <person name="Hoegger P.J."/>
            <person name="Jain P."/>
            <person name="Kilaru S."/>
            <person name="Labbe J."/>
            <person name="Lin Y.C."/>
            <person name="Legue V."/>
            <person name="Le Tacon F."/>
            <person name="Marmeisse R."/>
            <person name="Melayah D."/>
            <person name="Montanini B."/>
            <person name="Muratet M."/>
            <person name="Nehls U."/>
            <person name="Niculita-Hirzel H."/>
            <person name="Oudot-Le Secq M.P."/>
            <person name="Peter M."/>
            <person name="Quesneville H."/>
            <person name="Rajashekar B."/>
            <person name="Reich M."/>
            <person name="Rouhier N."/>
            <person name="Schmutz J."/>
            <person name="Yin T."/>
            <person name="Chalot M."/>
            <person name="Henrissat B."/>
            <person name="Kuees U."/>
            <person name="Lucas S."/>
            <person name="Van de Peer Y."/>
            <person name="Podila G.K."/>
            <person name="Polle A."/>
            <person name="Pukkila P.J."/>
            <person name="Richardson P.M."/>
            <person name="Rouze P."/>
            <person name="Sanders I.R."/>
            <person name="Stajich J.E."/>
            <person name="Tunlid A."/>
            <person name="Tuskan G."/>
            <person name="Grigoriev I.V."/>
        </authorList>
    </citation>
    <scope>NUCLEOTIDE SEQUENCE [LARGE SCALE GENOMIC DNA]</scope>
    <source>
        <strain evidence="2">S238N-H82 / ATCC MYA-4686</strain>
    </source>
</reference>
<dbReference type="HOGENOM" id="CLU_2979497_0_0_1"/>
<dbReference type="Proteomes" id="UP000001194">
    <property type="component" value="Unassembled WGS sequence"/>
</dbReference>
<sequence length="58" mass="6495">MVNIPETRPIIEKIVKDDPSIFSRAVNVHTSNKGQSGSEAKRWTDSLTNLSFLHLVCN</sequence>
<protein>
    <submittedName>
        <fullName evidence="1">Predicted protein</fullName>
    </submittedName>
</protein>
<keyword evidence="2" id="KW-1185">Reference proteome</keyword>
<name>B0DI17_LACBS</name>
<dbReference type="AlphaFoldDB" id="B0DI17"/>
<dbReference type="InParanoid" id="B0DI17"/>
<dbReference type="KEGG" id="lbc:LACBIDRAFT_302635"/>
<accession>B0DI17</accession>
<dbReference type="EMBL" id="DS547111">
    <property type="protein sequence ID" value="EDR05829.1"/>
    <property type="molecule type" value="Genomic_DNA"/>
</dbReference>